<protein>
    <submittedName>
        <fullName evidence="3">Uncharacterized protein</fullName>
    </submittedName>
</protein>
<name>A0ABS7Z6I8_9SPHI</name>
<evidence type="ECO:0000256" key="2">
    <source>
        <dbReference type="SAM" id="Phobius"/>
    </source>
</evidence>
<feature type="region of interest" description="Disordered" evidence="1">
    <location>
        <begin position="113"/>
        <end position="136"/>
    </location>
</feature>
<evidence type="ECO:0000256" key="1">
    <source>
        <dbReference type="SAM" id="MobiDB-lite"/>
    </source>
</evidence>
<evidence type="ECO:0000313" key="4">
    <source>
        <dbReference type="Proteomes" id="UP001165302"/>
    </source>
</evidence>
<sequence>MSKFSSNINYLRQYVNGELSPTEMYEIERAMHNDEMLMDIIEGLQTEKELKSEIPRIDLIAKIKSRTSTESPTKVFNIKKMYAAASIIVVFTLGALYFQYDNQQKEIVANDPIATSSPSHEPNTANALSPDSTLSDTTKEEIINKEKLIAQNNISTAKTTSAEPKIQKKIIAYEAKPKMQVVIEGPKYLNRDKVEVIEIAARGTIKPTQTELLSGRIGTTAQPHVNSNPSIAKTQADLQRLDLDPQTKANLTAVLSRQTQENKTELKEKHAETSSIGDVLISGNALATKSNSDSKIILSNESLGVIGTKTIQNGNPTTGWTKFNLYIKEQLGKKGLTTYFATISFDLDASMKPTHIEIKSSSDKKIFKYISEILKNGPTWENKDPNHPIFIRINSEEEMK</sequence>
<keyword evidence="2" id="KW-0812">Transmembrane</keyword>
<keyword evidence="4" id="KW-1185">Reference proteome</keyword>
<accession>A0ABS7Z6I8</accession>
<evidence type="ECO:0000313" key="3">
    <source>
        <dbReference type="EMBL" id="MCA5005628.1"/>
    </source>
</evidence>
<gene>
    <name evidence="3" type="ORF">IPZ78_10735</name>
</gene>
<reference evidence="3" key="1">
    <citation type="submission" date="2020-10" db="EMBL/GenBank/DDBJ databases">
        <authorList>
            <person name="Lu T."/>
            <person name="Wang Q."/>
            <person name="Han X."/>
        </authorList>
    </citation>
    <scope>NUCLEOTIDE SEQUENCE</scope>
    <source>
        <strain evidence="3">WQ 366</strain>
    </source>
</reference>
<dbReference type="EMBL" id="JADEYP010000018">
    <property type="protein sequence ID" value="MCA5005628.1"/>
    <property type="molecule type" value="Genomic_DNA"/>
</dbReference>
<dbReference type="RefSeq" id="WP_225553536.1">
    <property type="nucleotide sequence ID" value="NZ_JADEYP010000018.1"/>
</dbReference>
<keyword evidence="2" id="KW-0472">Membrane</keyword>
<comment type="caution">
    <text evidence="3">The sequence shown here is derived from an EMBL/GenBank/DDBJ whole genome shotgun (WGS) entry which is preliminary data.</text>
</comment>
<feature type="transmembrane region" description="Helical" evidence="2">
    <location>
        <begin position="81"/>
        <end position="100"/>
    </location>
</feature>
<dbReference type="Proteomes" id="UP001165302">
    <property type="component" value="Unassembled WGS sequence"/>
</dbReference>
<proteinExistence type="predicted"/>
<keyword evidence="2" id="KW-1133">Transmembrane helix</keyword>
<organism evidence="3 4">
    <name type="scientific">Sphingobacterium bovistauri</name>
    <dbReference type="NCBI Taxonomy" id="2781959"/>
    <lineage>
        <taxon>Bacteria</taxon>
        <taxon>Pseudomonadati</taxon>
        <taxon>Bacteroidota</taxon>
        <taxon>Sphingobacteriia</taxon>
        <taxon>Sphingobacteriales</taxon>
        <taxon>Sphingobacteriaceae</taxon>
        <taxon>Sphingobacterium</taxon>
    </lineage>
</organism>